<comment type="subcellular location">
    <subcellularLocation>
        <location evidence="1">Cell outer membrane</location>
        <topology evidence="1">Multi-pass membrane protein</topology>
    </subcellularLocation>
</comment>
<dbReference type="PANTHER" id="PTHR32552:SF68">
    <property type="entry name" value="FERRICHROME OUTER MEMBRANE TRANSPORTER_PHAGE RECEPTOR"/>
    <property type="match status" value="1"/>
</dbReference>
<keyword evidence="11" id="KW-0998">Cell outer membrane</keyword>
<feature type="domain" description="TonB-dependent receptor-like beta-barrel" evidence="12">
    <location>
        <begin position="12"/>
        <end position="143"/>
    </location>
</feature>
<evidence type="ECO:0000256" key="8">
    <source>
        <dbReference type="ARBA" id="ARBA00023065"/>
    </source>
</evidence>
<evidence type="ECO:0000256" key="5">
    <source>
        <dbReference type="ARBA" id="ARBA00022692"/>
    </source>
</evidence>
<evidence type="ECO:0000256" key="2">
    <source>
        <dbReference type="ARBA" id="ARBA00022448"/>
    </source>
</evidence>
<evidence type="ECO:0000256" key="9">
    <source>
        <dbReference type="ARBA" id="ARBA00023077"/>
    </source>
</evidence>
<keyword evidence="5" id="KW-0812">Transmembrane</keyword>
<dbReference type="InterPro" id="IPR000531">
    <property type="entry name" value="Beta-barrel_TonB"/>
</dbReference>
<evidence type="ECO:0000313" key="13">
    <source>
        <dbReference type="EMBL" id="SQD06740.1"/>
    </source>
</evidence>
<accession>A0A2X3M4T8</accession>
<protein>
    <submittedName>
        <fullName evidence="13">Ferrichrome outer membrane transporter</fullName>
    </submittedName>
</protein>
<organism evidence="13 14">
    <name type="scientific">Escherichia coli</name>
    <dbReference type="NCBI Taxonomy" id="562"/>
    <lineage>
        <taxon>Bacteria</taxon>
        <taxon>Pseudomonadati</taxon>
        <taxon>Pseudomonadota</taxon>
        <taxon>Gammaproteobacteria</taxon>
        <taxon>Enterobacterales</taxon>
        <taxon>Enterobacteriaceae</taxon>
        <taxon>Escherichia</taxon>
    </lineage>
</organism>
<evidence type="ECO:0000256" key="6">
    <source>
        <dbReference type="ARBA" id="ARBA00022729"/>
    </source>
</evidence>
<keyword evidence="4" id="KW-0410">Iron transport</keyword>
<evidence type="ECO:0000256" key="3">
    <source>
        <dbReference type="ARBA" id="ARBA00022452"/>
    </source>
</evidence>
<keyword evidence="7" id="KW-0408">Iron</keyword>
<keyword evidence="2" id="KW-0813">Transport</keyword>
<dbReference type="SUPFAM" id="SSF56935">
    <property type="entry name" value="Porins"/>
    <property type="match status" value="1"/>
</dbReference>
<keyword evidence="8" id="KW-0406">Ion transport</keyword>
<dbReference type="InterPro" id="IPR036942">
    <property type="entry name" value="Beta-barrel_TonB_sf"/>
</dbReference>
<keyword evidence="6" id="KW-0732">Signal</keyword>
<evidence type="ECO:0000256" key="4">
    <source>
        <dbReference type="ARBA" id="ARBA00022496"/>
    </source>
</evidence>
<evidence type="ECO:0000256" key="11">
    <source>
        <dbReference type="ARBA" id="ARBA00023237"/>
    </source>
</evidence>
<evidence type="ECO:0000256" key="10">
    <source>
        <dbReference type="ARBA" id="ARBA00023136"/>
    </source>
</evidence>
<dbReference type="GO" id="GO:0009279">
    <property type="term" value="C:cell outer membrane"/>
    <property type="evidence" value="ECO:0007669"/>
    <property type="project" value="UniProtKB-SubCell"/>
</dbReference>
<dbReference type="EMBL" id="UARW01000010">
    <property type="protein sequence ID" value="SQD06740.1"/>
    <property type="molecule type" value="Genomic_DNA"/>
</dbReference>
<dbReference type="Pfam" id="PF00593">
    <property type="entry name" value="TonB_dep_Rec_b-barrel"/>
    <property type="match status" value="1"/>
</dbReference>
<dbReference type="PANTHER" id="PTHR32552">
    <property type="entry name" value="FERRICHROME IRON RECEPTOR-RELATED"/>
    <property type="match status" value="1"/>
</dbReference>
<evidence type="ECO:0000256" key="7">
    <source>
        <dbReference type="ARBA" id="ARBA00023004"/>
    </source>
</evidence>
<dbReference type="GO" id="GO:0015344">
    <property type="term" value="F:siderophore uptake transmembrane transporter activity"/>
    <property type="evidence" value="ECO:0007669"/>
    <property type="project" value="TreeGrafter"/>
</dbReference>
<evidence type="ECO:0000313" key="14">
    <source>
        <dbReference type="Proteomes" id="UP000250991"/>
    </source>
</evidence>
<dbReference type="Proteomes" id="UP000250991">
    <property type="component" value="Unassembled WGS sequence"/>
</dbReference>
<dbReference type="Gene3D" id="2.40.170.20">
    <property type="entry name" value="TonB-dependent receptor, beta-barrel domain"/>
    <property type="match status" value="2"/>
</dbReference>
<keyword evidence="3" id="KW-1134">Transmembrane beta strand</keyword>
<dbReference type="InterPro" id="IPR039426">
    <property type="entry name" value="TonB-dep_rcpt-like"/>
</dbReference>
<gene>
    <name evidence="13" type="primary">fhuA_2</name>
    <name evidence="13" type="ORF">NCTC8009_07346</name>
</gene>
<name>A0A2X3M4T8_ECOLX</name>
<keyword evidence="10" id="KW-0472">Membrane</keyword>
<sequence length="156" mass="16563">MKYVPEDRPIVVTGAVYNLTKTNNLMADPEGSFFSVEGGEIRARGVEIEAKAALSASVNVVVLILTPMRNTPPILPIKAIRLHRCQNTWLRCGLTIPSLTGPLSGLTLGTGGRYTGSSYGDPANSFKVGSYTVVDALVRYDLGASRHGGLQRGAAC</sequence>
<evidence type="ECO:0000256" key="1">
    <source>
        <dbReference type="ARBA" id="ARBA00004571"/>
    </source>
</evidence>
<dbReference type="AlphaFoldDB" id="A0A2X3M4T8"/>
<keyword evidence="9" id="KW-0798">TonB box</keyword>
<reference evidence="13 14" key="1">
    <citation type="submission" date="2018-06" db="EMBL/GenBank/DDBJ databases">
        <authorList>
            <consortium name="Pathogen Informatics"/>
            <person name="Doyle S."/>
        </authorList>
    </citation>
    <scope>NUCLEOTIDE SEQUENCE [LARGE SCALE GENOMIC DNA]</scope>
    <source>
        <strain evidence="13 14">NCTC8009</strain>
    </source>
</reference>
<evidence type="ECO:0000259" key="12">
    <source>
        <dbReference type="Pfam" id="PF00593"/>
    </source>
</evidence>
<proteinExistence type="predicted"/>